<gene>
    <name evidence="1" type="ORF">MANES_06G178900v8</name>
</gene>
<accession>A0ACB7HKG9</accession>
<dbReference type="Proteomes" id="UP000091857">
    <property type="component" value="Chromosome 6"/>
</dbReference>
<reference evidence="2" key="1">
    <citation type="journal article" date="2016" name="Nat. Biotechnol.">
        <title>Sequencing wild and cultivated cassava and related species reveals extensive interspecific hybridization and genetic diversity.</title>
        <authorList>
            <person name="Bredeson J.V."/>
            <person name="Lyons J.B."/>
            <person name="Prochnik S.E."/>
            <person name="Wu G.A."/>
            <person name="Ha C.M."/>
            <person name="Edsinger-Gonzales E."/>
            <person name="Grimwood J."/>
            <person name="Schmutz J."/>
            <person name="Rabbi I.Y."/>
            <person name="Egesi C."/>
            <person name="Nauluvula P."/>
            <person name="Lebot V."/>
            <person name="Ndunguru J."/>
            <person name="Mkamilo G."/>
            <person name="Bart R.S."/>
            <person name="Setter T.L."/>
            <person name="Gleadow R.M."/>
            <person name="Kulakow P."/>
            <person name="Ferguson M.E."/>
            <person name="Rounsley S."/>
            <person name="Rokhsar D.S."/>
        </authorList>
    </citation>
    <scope>NUCLEOTIDE SEQUENCE [LARGE SCALE GENOMIC DNA]</scope>
    <source>
        <strain evidence="2">cv. AM560-2</strain>
    </source>
</reference>
<proteinExistence type="predicted"/>
<comment type="caution">
    <text evidence="1">The sequence shown here is derived from an EMBL/GenBank/DDBJ whole genome shotgun (WGS) entry which is preliminary data.</text>
</comment>
<sequence>MVAAGTRWALLFFIIIPLLSFMVGSEKIIIRGASKVTEFIHGDGDGDGKRWAVLVAGSRGYDNYRHQADVCHAYQILKKGGLKDENIVVFMYDDIAFDVNNPRPGILINKPNGNDVYNGVPKDYTGDNCTVDNLFAVILGNKTALTGGSGKVVDSAPNDHIFIYYSDHGSAGVVGMPFGDDLYANDLIDVLKKKHHSKTYKSMVIYVEACESGSMFEGLLPSNLSIYAVTASNAVENSWGTYCPGHYPYPPPDYDTCLGDLFSISWMEDRFYIYISIICSSSSNLFNIFFLFFFNFQLLYSDLHDLRKETLKKQYQVVRRRTAVDNFDRSHVMQYGDKKLSQNPVFVYMGTNPDNQNFTLTPQYYTSSSFSWSVVNQRDASLLHFWLKYHKAPRGSTEKAEAGKKLRDIISHTRHVDRSINQITKILFGDKKASQILTLIRPSSQPLVDDWSCLKMLVKAYEKRCGQLSWYGKKYTRAIANMCNAGVRVEQMIEASTQACMLYG</sequence>
<keyword evidence="2" id="KW-1185">Reference proteome</keyword>
<evidence type="ECO:0000313" key="1">
    <source>
        <dbReference type="EMBL" id="KAG8653203.1"/>
    </source>
</evidence>
<organism evidence="1 2">
    <name type="scientific">Manihot esculenta</name>
    <name type="common">Cassava</name>
    <name type="synonym">Jatropha manihot</name>
    <dbReference type="NCBI Taxonomy" id="3983"/>
    <lineage>
        <taxon>Eukaryota</taxon>
        <taxon>Viridiplantae</taxon>
        <taxon>Streptophyta</taxon>
        <taxon>Embryophyta</taxon>
        <taxon>Tracheophyta</taxon>
        <taxon>Spermatophyta</taxon>
        <taxon>Magnoliopsida</taxon>
        <taxon>eudicotyledons</taxon>
        <taxon>Gunneridae</taxon>
        <taxon>Pentapetalae</taxon>
        <taxon>rosids</taxon>
        <taxon>fabids</taxon>
        <taxon>Malpighiales</taxon>
        <taxon>Euphorbiaceae</taxon>
        <taxon>Crotonoideae</taxon>
        <taxon>Manihoteae</taxon>
        <taxon>Manihot</taxon>
    </lineage>
</organism>
<protein>
    <submittedName>
        <fullName evidence="1">Uncharacterized protein</fullName>
    </submittedName>
</protein>
<dbReference type="EMBL" id="CM004392">
    <property type="protein sequence ID" value="KAG8653203.1"/>
    <property type="molecule type" value="Genomic_DNA"/>
</dbReference>
<name>A0ACB7HKG9_MANES</name>
<evidence type="ECO:0000313" key="2">
    <source>
        <dbReference type="Proteomes" id="UP000091857"/>
    </source>
</evidence>